<organism evidence="2 3">
    <name type="scientific">Enterococcus asini</name>
    <dbReference type="NCBI Taxonomy" id="57732"/>
    <lineage>
        <taxon>Bacteria</taxon>
        <taxon>Bacillati</taxon>
        <taxon>Bacillota</taxon>
        <taxon>Bacilli</taxon>
        <taxon>Lactobacillales</taxon>
        <taxon>Enterococcaceae</taxon>
        <taxon>Enterococcus</taxon>
    </lineage>
</organism>
<dbReference type="EMBL" id="JARQBJ010000001">
    <property type="protein sequence ID" value="MDT2808931.1"/>
    <property type="molecule type" value="Genomic_DNA"/>
</dbReference>
<feature type="domain" description="Xylose isomerase-like TIM barrel" evidence="1">
    <location>
        <begin position="24"/>
        <end position="243"/>
    </location>
</feature>
<gene>
    <name evidence="2" type="ORF">P7H43_00250</name>
</gene>
<evidence type="ECO:0000313" key="3">
    <source>
        <dbReference type="Proteomes" id="UP001256711"/>
    </source>
</evidence>
<comment type="caution">
    <text evidence="2">The sequence shown here is derived from an EMBL/GenBank/DDBJ whole genome shotgun (WGS) entry which is preliminary data.</text>
</comment>
<dbReference type="Gene3D" id="3.20.20.150">
    <property type="entry name" value="Divalent-metal-dependent TIM barrel enzymes"/>
    <property type="match status" value="1"/>
</dbReference>
<dbReference type="Pfam" id="PF01261">
    <property type="entry name" value="AP_endonuc_2"/>
    <property type="match status" value="1"/>
</dbReference>
<dbReference type="InterPro" id="IPR050312">
    <property type="entry name" value="IolE/XylAMocC-like"/>
</dbReference>
<dbReference type="InterPro" id="IPR013022">
    <property type="entry name" value="Xyl_isomerase-like_TIM-brl"/>
</dbReference>
<dbReference type="Proteomes" id="UP001256711">
    <property type="component" value="Unassembled WGS sequence"/>
</dbReference>
<dbReference type="AlphaFoldDB" id="A0AAW8TRK8"/>
<accession>A0AAW8TRK8</accession>
<evidence type="ECO:0000313" key="2">
    <source>
        <dbReference type="EMBL" id="MDT2808931.1"/>
    </source>
</evidence>
<protein>
    <submittedName>
        <fullName evidence="2">TIM barrel protein</fullName>
    </submittedName>
</protein>
<dbReference type="RefSeq" id="WP_311834791.1">
    <property type="nucleotide sequence ID" value="NZ_JARQBJ010000001.1"/>
</dbReference>
<dbReference type="InterPro" id="IPR036237">
    <property type="entry name" value="Xyl_isomerase-like_sf"/>
</dbReference>
<dbReference type="PANTHER" id="PTHR12110">
    <property type="entry name" value="HYDROXYPYRUVATE ISOMERASE"/>
    <property type="match status" value="1"/>
</dbReference>
<dbReference type="SUPFAM" id="SSF51658">
    <property type="entry name" value="Xylose isomerase-like"/>
    <property type="match status" value="1"/>
</dbReference>
<name>A0AAW8TRK8_9ENTE</name>
<reference evidence="2" key="1">
    <citation type="submission" date="2023-03" db="EMBL/GenBank/DDBJ databases">
        <authorList>
            <person name="Shen W."/>
            <person name="Cai J."/>
        </authorList>
    </citation>
    <scope>NUCLEOTIDE SEQUENCE</scope>
    <source>
        <strain evidence="2">B226-2</strain>
    </source>
</reference>
<proteinExistence type="predicted"/>
<evidence type="ECO:0000259" key="1">
    <source>
        <dbReference type="Pfam" id="PF01261"/>
    </source>
</evidence>
<dbReference type="PANTHER" id="PTHR12110:SF41">
    <property type="entry name" value="INOSOSE DEHYDRATASE"/>
    <property type="match status" value="1"/>
</dbReference>
<sequence>MNNFTITGFADEIASELDTQIKGLKENGISHIEVRGINGKNISELSLEEAQKYQEQLQAADIQVSSLGSPIGKISIEDPFEEHLKLFRHVLDLAGIFASPYVRMFSFFIPEGKDADDYHEEVVTRWQQFLAVAKDYPGITLLHENEKDIYGDTPERCLKLLQTLESDQVKAAFDPANFVQCDVEVYPHAYQLLKEYIDYMHIKDAKYADHNVTPAGMGDGKVAQVLAALVADDFKGFASLEPHLSIFDGFAALEKEAVSISSEKSDGEKLFTVASDALKKIIVEDLGQEWK</sequence>